<dbReference type="AlphaFoldDB" id="Q35595"/>
<evidence type="ECO:0000313" key="2">
    <source>
        <dbReference type="EMBL" id="AAC15944.1"/>
    </source>
</evidence>
<gene>
    <name evidence="1" type="primary">URFG</name>
</gene>
<dbReference type="EMBL" id="AF012249">
    <property type="protein sequence ID" value="AAC15936.1"/>
    <property type="molecule type" value="Genomic_DNA"/>
</dbReference>
<reference evidence="3" key="1">
    <citation type="journal article" date="1992" name="Curr. Genet.">
        <title>Constitutive homologous recombination between mitochondrial DNA and a linear mitochondrial plasmid in Physarum polycephalum.</title>
        <authorList>
            <person name="Takano H."/>
            <person name="Kawano S."/>
            <person name="Kuroiwa T."/>
        </authorList>
    </citation>
    <scope>NUCLEOTIDE SEQUENCE</scope>
    <source>
        <strain evidence="3">CH934 x NG7</strain>
        <plasmid evidence="3">mF</plasmid>
    </source>
</reference>
<evidence type="ECO:0000313" key="1">
    <source>
        <dbReference type="EMBL" id="AAC15936.1"/>
    </source>
</evidence>
<reference evidence="3" key="2">
    <citation type="journal article" date="1994" name="Curr. Genet.">
        <title>Complex terminal structure of a linear mitochondrial plasmid from Physarum polycephalum: three terminal inverted repeats and an ORF encoding DNA polymerase.</title>
        <authorList>
            <person name="Takano H."/>
            <person name="Kawano S."/>
            <person name="Kuroiwa T."/>
        </authorList>
    </citation>
    <scope>NUCLEOTIDE SEQUENCE</scope>
    <source>
        <strain evidence="3">CH934 x NG7</strain>
        <plasmid evidence="3">mF</plasmid>
    </source>
</reference>
<dbReference type="EMBL" id="D29637">
    <property type="protein sequence ID" value="BAA06117.1"/>
    <property type="molecule type" value="Genomic_DNA"/>
</dbReference>
<dbReference type="PIR" id="T03756">
    <property type="entry name" value="T03756"/>
</dbReference>
<organism evidence="3">
    <name type="scientific">Physarum polycephalum</name>
    <name type="common">Many-headed slime mold</name>
    <name type="synonym">Badhamia polycephala</name>
    <dbReference type="NCBI Taxonomy" id="5791"/>
    <lineage>
        <taxon>Eukaryota</taxon>
        <taxon>Amoebozoa</taxon>
        <taxon>Evosea</taxon>
        <taxon>Eumycetozoa</taxon>
        <taxon>Myxogastria</taxon>
        <taxon>Myxogastromycetidae</taxon>
        <taxon>Physariida</taxon>
        <taxon>Physaraceae</taxon>
        <taxon>Physarum</taxon>
    </lineage>
</organism>
<protein>
    <submittedName>
        <fullName evidence="3">ORF-118</fullName>
    </submittedName>
    <submittedName>
        <fullName evidence="1">URFG protein</fullName>
    </submittedName>
</protein>
<proteinExistence type="predicted"/>
<sequence>MINFKLYFYGLNTFDTHEKLQKNLKPIFDDQDNAKAIIFLMKEKTTVYKQLFKGLNNEEATVFLKEYLEYKLHLKNFLNKKNPYYIYEKNQKTLYKDLLAIINNIVTKNHMKYVILPY</sequence>
<evidence type="ECO:0000313" key="3">
    <source>
        <dbReference type="EMBL" id="BAA06117.1"/>
    </source>
</evidence>
<keyword evidence="3" id="KW-0614">Plasmid</keyword>
<geneLocation type="mitochondrion" evidence="3"/>
<geneLocation type="plasmid" evidence="3">
    <name>mF</name>
</geneLocation>
<keyword evidence="3" id="KW-0496">Mitochondrion</keyword>
<accession>Q35595</accession>
<dbReference type="EMBL" id="AF012250">
    <property type="protein sequence ID" value="AAC15944.1"/>
    <property type="molecule type" value="Genomic_DNA"/>
</dbReference>
<reference evidence="3" key="3">
    <citation type="journal article" date="1994" name="Curr. Genet.">
        <title>Genetic organization of a linear mitochondrial plasmid (mF) that promotes mitochondrial fusion in Physarum polycephalum.</title>
        <authorList>
            <person name="Takano H."/>
            <person name="Kawano S."/>
            <person name="Kuroiwa T."/>
        </authorList>
    </citation>
    <scope>NUCLEOTIDE SEQUENCE</scope>
    <source>
        <strain evidence="3">CH934 x NG7</strain>
        <plasmid evidence="3">mF</plasmid>
    </source>
</reference>
<name>Q35595_PHYPO</name>
<reference evidence="1" key="4">
    <citation type="journal article" date="1998" name="Curr. Genet.">
        <title>Mitochondrial DNA rearrangements associated with mF plasmid integration and plasmodial longevity in Physarum polycephalum.</title>
        <authorList>
            <person name="Nakagawa C.C."/>
            <person name="Jones E.P."/>
            <person name="Miller D.L."/>
        </authorList>
    </citation>
    <scope>NUCLEOTIDE SEQUENCE</scope>
    <source>
        <strain evidence="2">aux2-I</strain>
        <strain evidence="1">aux2-S</strain>
    </source>
</reference>